<dbReference type="AlphaFoldDB" id="A0A075FY32"/>
<evidence type="ECO:0000313" key="9">
    <source>
        <dbReference type="EMBL" id="AIE96725.1"/>
    </source>
</evidence>
<evidence type="ECO:0000256" key="3">
    <source>
        <dbReference type="ARBA" id="ARBA00022793"/>
    </source>
</evidence>
<dbReference type="UniPathway" id="UPA00070">
    <property type="reaction ID" value="UER00120"/>
</dbReference>
<keyword evidence="5 9" id="KW-0456">Lyase</keyword>
<dbReference type="InterPro" id="IPR011060">
    <property type="entry name" value="RibuloseP-bd_barrel"/>
</dbReference>
<dbReference type="InterPro" id="IPR013785">
    <property type="entry name" value="Aldolase_TIM"/>
</dbReference>
<dbReference type="CDD" id="cd04725">
    <property type="entry name" value="OMP_decarboxylase_like"/>
    <property type="match status" value="1"/>
</dbReference>
<evidence type="ECO:0000256" key="4">
    <source>
        <dbReference type="ARBA" id="ARBA00022975"/>
    </source>
</evidence>
<comment type="pathway">
    <text evidence="1">Pyrimidine metabolism; UMP biosynthesis via de novo pathway; UMP from orotate: step 2/2.</text>
</comment>
<dbReference type="PANTHER" id="PTHR19278">
    <property type="entry name" value="OROTATE PHOSPHORIBOSYLTRANSFERASE"/>
    <property type="match status" value="1"/>
</dbReference>
<sequence length="264" mass="28028">MQPDEAWGARWRSCAHPLSHRFMETAAEKETLVVLAADLSSTGELVRLIDQVGPHIAALKTHVDMVEDFSADSWLEVVKAAQSHDLMLFEDRKFADIGKVSQTQMGGVYDIRSWADIVTAHRVSGPDIVDGIAAGWDEVQRIGGVFLLAQMSSRGNLLTGGYTDETIATGAASPHVLGYIGNGSSPDEISTLRGKVGEGKMIWTPGVNLSADEGALGQRYGHPSDAIKAGSDAVIVGSGIHGTDDPATAARAYAEATWSALSDR</sequence>
<feature type="domain" description="Orotidine 5'-phosphate decarboxylase" evidence="8">
    <location>
        <begin position="32"/>
        <end position="253"/>
    </location>
</feature>
<evidence type="ECO:0000256" key="1">
    <source>
        <dbReference type="ARBA" id="ARBA00004861"/>
    </source>
</evidence>
<keyword evidence="3" id="KW-0210">Decarboxylase</keyword>
<dbReference type="EC" id="4.1.1.23" evidence="2"/>
<dbReference type="GO" id="GO:0006207">
    <property type="term" value="P:'de novo' pyrimidine nucleobase biosynthetic process"/>
    <property type="evidence" value="ECO:0007669"/>
    <property type="project" value="InterPro"/>
</dbReference>
<feature type="binding site" evidence="7">
    <location>
        <position position="60"/>
    </location>
    <ligand>
        <name>substrate</name>
    </ligand>
</feature>
<dbReference type="PANTHER" id="PTHR19278:SF9">
    <property type="entry name" value="URIDINE 5'-MONOPHOSPHATE SYNTHASE"/>
    <property type="match status" value="1"/>
</dbReference>
<evidence type="ECO:0000256" key="5">
    <source>
        <dbReference type="ARBA" id="ARBA00023239"/>
    </source>
</evidence>
<evidence type="ECO:0000256" key="2">
    <source>
        <dbReference type="ARBA" id="ARBA00012321"/>
    </source>
</evidence>
<dbReference type="NCBIfam" id="TIGR01740">
    <property type="entry name" value="pyrF"/>
    <property type="match status" value="1"/>
</dbReference>
<evidence type="ECO:0000259" key="8">
    <source>
        <dbReference type="SMART" id="SM00934"/>
    </source>
</evidence>
<dbReference type="EMBL" id="KF900487">
    <property type="protein sequence ID" value="AIE96725.1"/>
    <property type="molecule type" value="Genomic_DNA"/>
</dbReference>
<reference evidence="9" key="1">
    <citation type="journal article" date="2014" name="Genome Biol. Evol.">
        <title>Pangenome evidence for extensive interdomain horizontal transfer affecting lineage core and shell genes in uncultured planktonic thaumarchaeota and euryarchaeota.</title>
        <authorList>
            <person name="Deschamps P."/>
            <person name="Zivanovic Y."/>
            <person name="Moreira D."/>
            <person name="Rodriguez-Valera F."/>
            <person name="Lopez-Garcia P."/>
        </authorList>
    </citation>
    <scope>NUCLEOTIDE SEQUENCE</scope>
</reference>
<accession>A0A075FY32</accession>
<feature type="active site" description="For OMPdecase activity" evidence="6">
    <location>
        <position position="91"/>
    </location>
</feature>
<dbReference type="GO" id="GO:0004588">
    <property type="term" value="F:orotate phosphoribosyltransferase activity"/>
    <property type="evidence" value="ECO:0007669"/>
    <property type="project" value="TreeGrafter"/>
</dbReference>
<feature type="active site" description="For OMPdecase activity" evidence="6">
    <location>
        <position position="96"/>
    </location>
</feature>
<dbReference type="SMART" id="SM00934">
    <property type="entry name" value="OMPdecase"/>
    <property type="match status" value="1"/>
</dbReference>
<feature type="active site" description="For OMPdecase activity" evidence="6">
    <location>
        <position position="93"/>
    </location>
</feature>
<dbReference type="GO" id="GO:0004590">
    <property type="term" value="F:orotidine-5'-phosphate decarboxylase activity"/>
    <property type="evidence" value="ECO:0007669"/>
    <property type="project" value="UniProtKB-EC"/>
</dbReference>
<organism evidence="9">
    <name type="scientific">uncultured marine group II/III euryarchaeote AD1000_87_A06</name>
    <dbReference type="NCBI Taxonomy" id="1457817"/>
    <lineage>
        <taxon>Archaea</taxon>
        <taxon>Methanobacteriati</taxon>
        <taxon>Methanobacteriota</taxon>
        <taxon>environmental samples</taxon>
    </lineage>
</organism>
<dbReference type="GO" id="GO:0044205">
    <property type="term" value="P:'de novo' UMP biosynthetic process"/>
    <property type="evidence" value="ECO:0007669"/>
    <property type="project" value="UniProtKB-UniPathway"/>
</dbReference>
<dbReference type="Pfam" id="PF00215">
    <property type="entry name" value="OMPdecase"/>
    <property type="match status" value="1"/>
</dbReference>
<dbReference type="InterPro" id="IPR001754">
    <property type="entry name" value="OMPdeCOase_dom"/>
</dbReference>
<feature type="binding site" evidence="7">
    <location>
        <position position="152"/>
    </location>
    <ligand>
        <name>substrate</name>
    </ligand>
</feature>
<proteinExistence type="predicted"/>
<dbReference type="Gene3D" id="3.20.20.70">
    <property type="entry name" value="Aldolase class I"/>
    <property type="match status" value="1"/>
</dbReference>
<dbReference type="InterPro" id="IPR014732">
    <property type="entry name" value="OMPdecase"/>
</dbReference>
<evidence type="ECO:0000256" key="7">
    <source>
        <dbReference type="PIRSR" id="PIRSR614732-2"/>
    </source>
</evidence>
<feature type="binding site" evidence="7">
    <location>
        <position position="218"/>
    </location>
    <ligand>
        <name>substrate</name>
    </ligand>
</feature>
<feature type="binding site" evidence="7">
    <location>
        <position position="38"/>
    </location>
    <ligand>
        <name>substrate</name>
    </ligand>
</feature>
<keyword evidence="4" id="KW-0665">Pyrimidine biosynthesis</keyword>
<feature type="binding site" evidence="7">
    <location>
        <position position="237"/>
    </location>
    <ligand>
        <name>substrate</name>
    </ligand>
</feature>
<evidence type="ECO:0000256" key="6">
    <source>
        <dbReference type="PIRSR" id="PIRSR614732-1"/>
    </source>
</evidence>
<protein>
    <recommendedName>
        <fullName evidence="2">orotidine-5'-phosphate decarboxylase</fullName>
        <ecNumber evidence="2">4.1.1.23</ecNumber>
    </recommendedName>
</protein>
<name>A0A075FY32_9EURY</name>
<gene>
    <name evidence="9" type="primary">pyrF</name>
</gene>
<dbReference type="SUPFAM" id="SSF51366">
    <property type="entry name" value="Ribulose-phoshate binding barrel"/>
    <property type="match status" value="1"/>
</dbReference>